<dbReference type="PROSITE" id="PS51318">
    <property type="entry name" value="TAT"/>
    <property type="match status" value="1"/>
</dbReference>
<dbReference type="EMBL" id="SLWY01000014">
    <property type="protein sequence ID" value="TCO80495.1"/>
    <property type="molecule type" value="Genomic_DNA"/>
</dbReference>
<dbReference type="SUPFAM" id="SSF47240">
    <property type="entry name" value="Ferritin-like"/>
    <property type="match status" value="1"/>
</dbReference>
<dbReference type="Proteomes" id="UP000295765">
    <property type="component" value="Unassembled WGS sequence"/>
</dbReference>
<gene>
    <name evidence="1" type="ORF">EV699_114142</name>
</gene>
<accession>A0A4R2LM27</accession>
<comment type="caution">
    <text evidence="1">The sequence shown here is derived from an EMBL/GenBank/DDBJ whole genome shotgun (WGS) entry which is preliminary data.</text>
</comment>
<dbReference type="InterPro" id="IPR006311">
    <property type="entry name" value="TAT_signal"/>
</dbReference>
<dbReference type="OrthoDB" id="7571942at2"/>
<reference evidence="1 2" key="1">
    <citation type="submission" date="2019-03" db="EMBL/GenBank/DDBJ databases">
        <title>Genomic Encyclopedia of Type Strains, Phase IV (KMG-IV): sequencing the most valuable type-strain genomes for metagenomic binning, comparative biology and taxonomic classification.</title>
        <authorList>
            <person name="Goeker M."/>
        </authorList>
    </citation>
    <scope>NUCLEOTIDE SEQUENCE [LARGE SCALE GENOMIC DNA]</scope>
    <source>
        <strain evidence="1 2">DSM 25287</strain>
    </source>
</reference>
<dbReference type="InterPro" id="IPR012347">
    <property type="entry name" value="Ferritin-like"/>
</dbReference>
<keyword evidence="2" id="KW-1185">Reference proteome</keyword>
<sequence>MTIQSPSAPSLSRRGFLGRGATLSALALALLSGRSTLVSAAVKKQSTAATATDIEILNAALAAEHQAIAAYQLGAESGLLVPAVRTLALTFQGHHRTHADLLGATVGQLGGHAVAAQSKYDFPAASLRTQEDVLRFAAGLEQGAVTAYTAAVPKFGDRELARVAASILGDEAMHWAVLRQALGEPPVPGAFVG</sequence>
<evidence type="ECO:0000313" key="2">
    <source>
        <dbReference type="Proteomes" id="UP000295765"/>
    </source>
</evidence>
<dbReference type="InterPro" id="IPR009078">
    <property type="entry name" value="Ferritin-like_SF"/>
</dbReference>
<dbReference type="Pfam" id="PF13668">
    <property type="entry name" value="Ferritin_2"/>
    <property type="match status" value="1"/>
</dbReference>
<evidence type="ECO:0000313" key="1">
    <source>
        <dbReference type="EMBL" id="TCO80495.1"/>
    </source>
</evidence>
<dbReference type="RefSeq" id="WP_132543662.1">
    <property type="nucleotide sequence ID" value="NZ_SLWY01000014.1"/>
</dbReference>
<proteinExistence type="predicted"/>
<organism evidence="1 2">
    <name type="scientific">Plasticicumulans lactativorans</name>
    <dbReference type="NCBI Taxonomy" id="1133106"/>
    <lineage>
        <taxon>Bacteria</taxon>
        <taxon>Pseudomonadati</taxon>
        <taxon>Pseudomonadota</taxon>
        <taxon>Gammaproteobacteria</taxon>
        <taxon>Candidatus Competibacteraceae</taxon>
        <taxon>Plasticicumulans</taxon>
    </lineage>
</organism>
<name>A0A4R2LM27_9GAMM</name>
<dbReference type="CDD" id="cd00657">
    <property type="entry name" value="Ferritin_like"/>
    <property type="match status" value="1"/>
</dbReference>
<protein>
    <submittedName>
        <fullName evidence="1">Ferritin-like protein</fullName>
    </submittedName>
</protein>
<dbReference type="AlphaFoldDB" id="A0A4R2LM27"/>
<dbReference type="Gene3D" id="1.20.1260.10">
    <property type="match status" value="1"/>
</dbReference>